<sequence length="201" mass="21053">MLKYLWDPANAITLTGLLFSSTSLFLALSERLELSVAVALWAVLSDHLDGFVAGRTKGRDPDVAKMGASLDGFADIVYGAVLPAVIVVQVSQASPLSLATATMLLVAGAIRLSYFANFGRSCDGCFLGVPLSYDVPLLALLFLVKPLIPAEAFSDIVSIGFFMLAMAHVAPVRVPPLSATMYAAISIFAVASSVALAGRSL</sequence>
<dbReference type="RefSeq" id="WP_057030440.1">
    <property type="nucleotide sequence ID" value="NZ_LJYF01000051.1"/>
</dbReference>
<feature type="transmembrane region" description="Helical" evidence="1">
    <location>
        <begin position="96"/>
        <end position="114"/>
    </location>
</feature>
<proteinExistence type="predicted"/>
<dbReference type="InterPro" id="IPR043130">
    <property type="entry name" value="CDP-OH_PTrfase_TM_dom"/>
</dbReference>
<dbReference type="InterPro" id="IPR000462">
    <property type="entry name" value="CDP-OH_P_trans"/>
</dbReference>
<dbReference type="Pfam" id="PF01066">
    <property type="entry name" value="CDP-OH_P_transf"/>
    <property type="match status" value="1"/>
</dbReference>
<evidence type="ECO:0000313" key="2">
    <source>
        <dbReference type="EMBL" id="KRP85880.1"/>
    </source>
</evidence>
<dbReference type="EMBL" id="LJYF01000051">
    <property type="protein sequence ID" value="KRP85880.1"/>
    <property type="molecule type" value="Genomic_DNA"/>
</dbReference>
<dbReference type="Proteomes" id="UP000051380">
    <property type="component" value="Unassembled WGS sequence"/>
</dbReference>
<evidence type="ECO:0000256" key="1">
    <source>
        <dbReference type="SAM" id="Phobius"/>
    </source>
</evidence>
<keyword evidence="1" id="KW-0812">Transmembrane</keyword>
<accession>A0A0R3BKF0</accession>
<name>A0A0R3BKF0_9BRAD</name>
<dbReference type="GO" id="GO:0016020">
    <property type="term" value="C:membrane"/>
    <property type="evidence" value="ECO:0007669"/>
    <property type="project" value="InterPro"/>
</dbReference>
<organism evidence="2 3">
    <name type="scientific">Bradyrhizobium yuanmingense</name>
    <dbReference type="NCBI Taxonomy" id="108015"/>
    <lineage>
        <taxon>Bacteria</taxon>
        <taxon>Pseudomonadati</taxon>
        <taxon>Pseudomonadota</taxon>
        <taxon>Alphaproteobacteria</taxon>
        <taxon>Hyphomicrobiales</taxon>
        <taxon>Nitrobacteraceae</taxon>
        <taxon>Bradyrhizobium</taxon>
    </lineage>
</organism>
<dbReference type="GO" id="GO:0008654">
    <property type="term" value="P:phospholipid biosynthetic process"/>
    <property type="evidence" value="ECO:0007669"/>
    <property type="project" value="InterPro"/>
</dbReference>
<feature type="transmembrane region" description="Helical" evidence="1">
    <location>
        <begin position="126"/>
        <end position="144"/>
    </location>
</feature>
<feature type="transmembrane region" description="Helical" evidence="1">
    <location>
        <begin position="9"/>
        <end position="28"/>
    </location>
</feature>
<keyword evidence="1" id="KW-1133">Transmembrane helix</keyword>
<evidence type="ECO:0000313" key="3">
    <source>
        <dbReference type="Proteomes" id="UP000051380"/>
    </source>
</evidence>
<dbReference type="AlphaFoldDB" id="A0A0R3BKF0"/>
<evidence type="ECO:0008006" key="4">
    <source>
        <dbReference type="Google" id="ProtNLM"/>
    </source>
</evidence>
<dbReference type="Gene3D" id="1.20.120.1760">
    <property type="match status" value="1"/>
</dbReference>
<reference evidence="2 3" key="1">
    <citation type="submission" date="2015-09" db="EMBL/GenBank/DDBJ databases">
        <title>Draft Genome Sequence of the Strain BR 3267 (Bradyrhizobium yuanmingense) recommended as inoculant for cowpea in Brazil.</title>
        <authorList>
            <person name="Simoes-Araujo J.L."/>
            <person name="Zilli J.E."/>
        </authorList>
    </citation>
    <scope>NUCLEOTIDE SEQUENCE [LARGE SCALE GENOMIC DNA]</scope>
    <source>
        <strain evidence="2 3">BR3267</strain>
    </source>
</reference>
<keyword evidence="1" id="KW-0472">Membrane</keyword>
<comment type="caution">
    <text evidence="2">The sequence shown here is derived from an EMBL/GenBank/DDBJ whole genome shotgun (WGS) entry which is preliminary data.</text>
</comment>
<gene>
    <name evidence="2" type="ORF">AOQ72_04380</name>
</gene>
<protein>
    <recommendedName>
        <fullName evidence="4">CDP-alcohol phosphatidyltransferase</fullName>
    </recommendedName>
</protein>
<dbReference type="OrthoDB" id="9777147at2"/>
<feature type="transmembrane region" description="Helical" evidence="1">
    <location>
        <begin position="181"/>
        <end position="198"/>
    </location>
</feature>
<feature type="transmembrane region" description="Helical" evidence="1">
    <location>
        <begin position="73"/>
        <end position="90"/>
    </location>
</feature>
<dbReference type="GO" id="GO:0016780">
    <property type="term" value="F:phosphotransferase activity, for other substituted phosphate groups"/>
    <property type="evidence" value="ECO:0007669"/>
    <property type="project" value="InterPro"/>
</dbReference>